<evidence type="ECO:0000256" key="1">
    <source>
        <dbReference type="ARBA" id="ARBA00011063"/>
    </source>
</evidence>
<dbReference type="InterPro" id="IPR023485">
    <property type="entry name" value="Ptyr_pPase"/>
</dbReference>
<dbReference type="CDD" id="cd16343">
    <property type="entry name" value="LMWPTP"/>
    <property type="match status" value="1"/>
</dbReference>
<feature type="domain" description="Phosphotyrosine protein phosphatase I" evidence="7">
    <location>
        <begin position="1"/>
        <end position="132"/>
    </location>
</feature>
<dbReference type="SMART" id="SM00226">
    <property type="entry name" value="LMWPc"/>
    <property type="match status" value="1"/>
</dbReference>
<evidence type="ECO:0000256" key="3">
    <source>
        <dbReference type="ARBA" id="ARBA00022801"/>
    </source>
</evidence>
<name>A0A7L4YTC3_9ACTN</name>
<keyword evidence="3" id="KW-0378">Hydrolase</keyword>
<evidence type="ECO:0000256" key="5">
    <source>
        <dbReference type="PIRSR" id="PIRSR617867-1"/>
    </source>
</evidence>
<evidence type="ECO:0000313" key="8">
    <source>
        <dbReference type="EMBL" id="QHC02350.1"/>
    </source>
</evidence>
<keyword evidence="4" id="KW-0904">Protein phosphatase</keyword>
<evidence type="ECO:0000313" key="9">
    <source>
        <dbReference type="Proteomes" id="UP000463857"/>
    </source>
</evidence>
<proteinExistence type="inferred from homology"/>
<sequence>MAERIAATWAQRDGVDGVEFTSAATSTEELGNPIDRRAARELREHGYDADNHSAHQIDAAEIDDADLVIAMEDIHIAKMRAMSDRDDVALLSDFDPDAEPGEGVPDPWYGGPEGFTTTREMIERAMPGVLERVRELQGATRRG</sequence>
<reference evidence="8 9" key="1">
    <citation type="journal article" date="2018" name="Int. J. Syst. Evol. Microbiol.">
        <title>Epidermidibacterium keratini gen. nov., sp. nov., a member of the family Sporichthyaceae, isolated from keratin epidermis.</title>
        <authorList>
            <person name="Lee D.G."/>
            <person name="Trujillo M.E."/>
            <person name="Kang S."/>
            <person name="Nam J.J."/>
            <person name="Kim Y.J."/>
        </authorList>
    </citation>
    <scope>NUCLEOTIDE SEQUENCE [LARGE SCALE GENOMIC DNA]</scope>
    <source>
        <strain evidence="8 9">EPI-7</strain>
    </source>
</reference>
<accession>A0A7L4YTC3</accession>
<comment type="similarity">
    <text evidence="1">Belongs to the low molecular weight phosphotyrosine protein phosphatase family.</text>
</comment>
<keyword evidence="9" id="KW-1185">Reference proteome</keyword>
<protein>
    <recommendedName>
        <fullName evidence="2">protein-tyrosine-phosphatase</fullName>
        <ecNumber evidence="2">3.1.3.48</ecNumber>
    </recommendedName>
</protein>
<feature type="active site" description="Proton donor" evidence="5">
    <location>
        <position position="106"/>
    </location>
</feature>
<dbReference type="AlphaFoldDB" id="A0A7L4YTC3"/>
<dbReference type="KEGG" id="eke:EK0264_08305"/>
<dbReference type="PRINTS" id="PR00719">
    <property type="entry name" value="LMWPTPASE"/>
</dbReference>
<dbReference type="InParanoid" id="A0A7L4YTC3"/>
<dbReference type="InterPro" id="IPR017867">
    <property type="entry name" value="Tyr_phospatase_low_mol_wt"/>
</dbReference>
<organism evidence="8 9">
    <name type="scientific">Epidermidibacterium keratini</name>
    <dbReference type="NCBI Taxonomy" id="1891644"/>
    <lineage>
        <taxon>Bacteria</taxon>
        <taxon>Bacillati</taxon>
        <taxon>Actinomycetota</taxon>
        <taxon>Actinomycetes</taxon>
        <taxon>Sporichthyales</taxon>
        <taxon>Sporichthyaceae</taxon>
        <taxon>Epidermidibacterium</taxon>
    </lineage>
</organism>
<feature type="region of interest" description="Disordered" evidence="6">
    <location>
        <begin position="94"/>
        <end position="115"/>
    </location>
</feature>
<dbReference type="Pfam" id="PF01451">
    <property type="entry name" value="LMWPc"/>
    <property type="match status" value="1"/>
</dbReference>
<evidence type="ECO:0000256" key="4">
    <source>
        <dbReference type="ARBA" id="ARBA00022912"/>
    </source>
</evidence>
<evidence type="ECO:0000256" key="2">
    <source>
        <dbReference type="ARBA" id="ARBA00013064"/>
    </source>
</evidence>
<dbReference type="SUPFAM" id="SSF52788">
    <property type="entry name" value="Phosphotyrosine protein phosphatases I"/>
    <property type="match status" value="1"/>
</dbReference>
<dbReference type="EC" id="3.1.3.48" evidence="2"/>
<dbReference type="EMBL" id="CP047156">
    <property type="protein sequence ID" value="QHC02350.1"/>
    <property type="molecule type" value="Genomic_DNA"/>
</dbReference>
<dbReference type="OrthoDB" id="9784339at2"/>
<dbReference type="PANTHER" id="PTHR11717:SF7">
    <property type="entry name" value="LOW MOLECULAR WEIGHT PHOSPHOTYROSINE PROTEIN PHOSPHATASE"/>
    <property type="match status" value="1"/>
</dbReference>
<dbReference type="PANTHER" id="PTHR11717">
    <property type="entry name" value="LOW MOLECULAR WEIGHT PROTEIN TYROSINE PHOSPHATASE"/>
    <property type="match status" value="1"/>
</dbReference>
<evidence type="ECO:0000256" key="6">
    <source>
        <dbReference type="SAM" id="MobiDB-lite"/>
    </source>
</evidence>
<evidence type="ECO:0000259" key="7">
    <source>
        <dbReference type="SMART" id="SM00226"/>
    </source>
</evidence>
<dbReference type="InterPro" id="IPR036196">
    <property type="entry name" value="Ptyr_pPase_sf"/>
</dbReference>
<dbReference type="GO" id="GO:0004725">
    <property type="term" value="F:protein tyrosine phosphatase activity"/>
    <property type="evidence" value="ECO:0007669"/>
    <property type="project" value="UniProtKB-EC"/>
</dbReference>
<gene>
    <name evidence="8" type="ORF">EK0264_08305</name>
</gene>
<dbReference type="Proteomes" id="UP000463857">
    <property type="component" value="Chromosome"/>
</dbReference>
<dbReference type="Gene3D" id="3.40.50.2300">
    <property type="match status" value="1"/>
</dbReference>
<dbReference type="InterPro" id="IPR050438">
    <property type="entry name" value="LMW_PTPase"/>
</dbReference>